<dbReference type="OrthoDB" id="3480105at2"/>
<sequence length="246" mass="23815">MRAARRAAGGGSGRPRGAGGARLAAGLAVGLAATLLTGCGEQAADAPKKVTGEAAPVPGDSSEDTSRKESASPSSSSRARDGDSKESEKEKSGSSGKSEGAGSSGGQGGSGGGAPETGACKTSGLAFSTSPGMAQGTLLVNLENTTATTCTMHGFPGVDLQSAAGSINADRNGLAAPTVRVSPGESTRFTLHYPPNDSGGSGLNVTSLVVTPPDETSSQTLPVSINLPVSDSTESGVTVGPVGAGK</sequence>
<feature type="compositionally biased region" description="Basic and acidic residues" evidence="1">
    <location>
        <begin position="78"/>
        <end position="92"/>
    </location>
</feature>
<evidence type="ECO:0000313" key="3">
    <source>
        <dbReference type="EMBL" id="SER64705.1"/>
    </source>
</evidence>
<name>A0A1H9QWW1_9ACTN</name>
<feature type="region of interest" description="Disordered" evidence="1">
    <location>
        <begin position="1"/>
        <end position="20"/>
    </location>
</feature>
<proteinExistence type="predicted"/>
<dbReference type="InterPro" id="IPR025326">
    <property type="entry name" value="DUF4232"/>
</dbReference>
<keyword evidence="4" id="KW-1185">Reference proteome</keyword>
<evidence type="ECO:0000259" key="2">
    <source>
        <dbReference type="Pfam" id="PF14016"/>
    </source>
</evidence>
<feature type="compositionally biased region" description="Polar residues" evidence="1">
    <location>
        <begin position="227"/>
        <end position="236"/>
    </location>
</feature>
<feature type="domain" description="DUF4232" evidence="2">
    <location>
        <begin position="120"/>
        <end position="242"/>
    </location>
</feature>
<dbReference type="AlphaFoldDB" id="A0A1H9QWW1"/>
<feature type="region of interest" description="Disordered" evidence="1">
    <location>
        <begin position="44"/>
        <end position="117"/>
    </location>
</feature>
<evidence type="ECO:0000256" key="1">
    <source>
        <dbReference type="SAM" id="MobiDB-lite"/>
    </source>
</evidence>
<reference evidence="4" key="1">
    <citation type="submission" date="2016-10" db="EMBL/GenBank/DDBJ databases">
        <authorList>
            <person name="Varghese N."/>
            <person name="Submissions S."/>
        </authorList>
    </citation>
    <scope>NUCLEOTIDE SEQUENCE [LARGE SCALE GENOMIC DNA]</scope>
    <source>
        <strain evidence="4">CGMCC 4.6825</strain>
    </source>
</reference>
<protein>
    <recommendedName>
        <fullName evidence="2">DUF4232 domain-containing protein</fullName>
    </recommendedName>
</protein>
<feature type="compositionally biased region" description="Gly residues" evidence="1">
    <location>
        <begin position="102"/>
        <end position="115"/>
    </location>
</feature>
<evidence type="ECO:0000313" key="4">
    <source>
        <dbReference type="Proteomes" id="UP000182841"/>
    </source>
</evidence>
<organism evidence="3 4">
    <name type="scientific">Streptomyces qinglanensis</name>
    <dbReference type="NCBI Taxonomy" id="943816"/>
    <lineage>
        <taxon>Bacteria</taxon>
        <taxon>Bacillati</taxon>
        <taxon>Actinomycetota</taxon>
        <taxon>Actinomycetes</taxon>
        <taxon>Kitasatosporales</taxon>
        <taxon>Streptomycetaceae</taxon>
        <taxon>Streptomyces</taxon>
    </lineage>
</organism>
<dbReference type="EMBL" id="FOGO01000003">
    <property type="protein sequence ID" value="SER64705.1"/>
    <property type="molecule type" value="Genomic_DNA"/>
</dbReference>
<feature type="region of interest" description="Disordered" evidence="1">
    <location>
        <begin position="227"/>
        <end position="246"/>
    </location>
</feature>
<accession>A0A1H9QWW1</accession>
<gene>
    <name evidence="3" type="ORF">SAMN05421870_103152</name>
</gene>
<dbReference type="Pfam" id="PF14016">
    <property type="entry name" value="DUF4232"/>
    <property type="match status" value="1"/>
</dbReference>
<feature type="compositionally biased region" description="Gly residues" evidence="1">
    <location>
        <begin position="8"/>
        <end position="20"/>
    </location>
</feature>
<dbReference type="Proteomes" id="UP000182841">
    <property type="component" value="Unassembled WGS sequence"/>
</dbReference>